<dbReference type="Gene3D" id="1.10.10.60">
    <property type="entry name" value="Homeodomain-like"/>
    <property type="match status" value="1"/>
</dbReference>
<dbReference type="Gene3D" id="1.10.357.10">
    <property type="entry name" value="Tetracycline Repressor, domain 2"/>
    <property type="match status" value="1"/>
</dbReference>
<dbReference type="InterPro" id="IPR001647">
    <property type="entry name" value="HTH_TetR"/>
</dbReference>
<dbReference type="InterPro" id="IPR009057">
    <property type="entry name" value="Homeodomain-like_sf"/>
</dbReference>
<keyword evidence="3" id="KW-0804">Transcription</keyword>
<dbReference type="PANTHER" id="PTHR30055">
    <property type="entry name" value="HTH-TYPE TRANSCRIPTIONAL REGULATOR RUTR"/>
    <property type="match status" value="1"/>
</dbReference>
<protein>
    <submittedName>
        <fullName evidence="6">TetR/AcrR family transcriptional regulator</fullName>
    </submittedName>
</protein>
<dbReference type="Proteomes" id="UP001209803">
    <property type="component" value="Chromosome"/>
</dbReference>
<gene>
    <name evidence="6" type="ORF">K1718_22600</name>
</gene>
<dbReference type="InterPro" id="IPR036271">
    <property type="entry name" value="Tet_transcr_reg_TetR-rel_C_sf"/>
</dbReference>
<keyword evidence="2 4" id="KW-0238">DNA-binding</keyword>
<evidence type="ECO:0000313" key="7">
    <source>
        <dbReference type="Proteomes" id="UP001209803"/>
    </source>
</evidence>
<evidence type="ECO:0000259" key="5">
    <source>
        <dbReference type="PROSITE" id="PS50977"/>
    </source>
</evidence>
<organism evidence="6 7">
    <name type="scientific">Roseibium porphyridii</name>
    <dbReference type="NCBI Taxonomy" id="2866279"/>
    <lineage>
        <taxon>Bacteria</taxon>
        <taxon>Pseudomonadati</taxon>
        <taxon>Pseudomonadota</taxon>
        <taxon>Alphaproteobacteria</taxon>
        <taxon>Hyphomicrobiales</taxon>
        <taxon>Stappiaceae</taxon>
        <taxon>Roseibium</taxon>
    </lineage>
</organism>
<evidence type="ECO:0000256" key="3">
    <source>
        <dbReference type="ARBA" id="ARBA00023163"/>
    </source>
</evidence>
<dbReference type="SUPFAM" id="SSF48498">
    <property type="entry name" value="Tetracyclin repressor-like, C-terminal domain"/>
    <property type="match status" value="1"/>
</dbReference>
<sequence length="203" mass="22975">MERNRINEKKSRKPAGAALKRPELTQALYRALFEEWAERGYAAISLERVASRAQAGKAAIYRRWPSKLLFCSDAIKETAIPLVETPDCGSLQEDVLAFLLNLRRVLRHPLVRRILPDLEAERARGGEITSILDHLAAERRARFQDLIDRAVSRGELGQTVDRDLILDTLPAPLYWRMIVRGQNASRTVLHTQANMLAAALREA</sequence>
<evidence type="ECO:0000256" key="4">
    <source>
        <dbReference type="PROSITE-ProRule" id="PRU00335"/>
    </source>
</evidence>
<feature type="domain" description="HTH tetR-type" evidence="5">
    <location>
        <begin position="22"/>
        <end position="82"/>
    </location>
</feature>
<feature type="DNA-binding region" description="H-T-H motif" evidence="4">
    <location>
        <begin position="45"/>
        <end position="64"/>
    </location>
</feature>
<keyword evidence="1" id="KW-0805">Transcription regulation</keyword>
<dbReference type="PROSITE" id="PS50977">
    <property type="entry name" value="HTH_TETR_2"/>
    <property type="match status" value="1"/>
</dbReference>
<name>A0ABY8F0N1_9HYPH</name>
<proteinExistence type="predicted"/>
<dbReference type="EMBL" id="CP120863">
    <property type="protein sequence ID" value="WFE88921.1"/>
    <property type="molecule type" value="Genomic_DNA"/>
</dbReference>
<dbReference type="PANTHER" id="PTHR30055:SF148">
    <property type="entry name" value="TETR-FAMILY TRANSCRIPTIONAL REGULATOR"/>
    <property type="match status" value="1"/>
</dbReference>
<accession>A0ABY8F0N1</accession>
<evidence type="ECO:0000313" key="6">
    <source>
        <dbReference type="EMBL" id="WFE88921.1"/>
    </source>
</evidence>
<reference evidence="6 7" key="1">
    <citation type="submission" date="2023-03" db="EMBL/GenBank/DDBJ databases">
        <title>Roseibium porphyridii sp. nov. and Roseibium rhodosorbium sp. nov. isolated from marine algae, Porphyridium cruentum and Rhodosorus marinus, respectively.</title>
        <authorList>
            <person name="Lee M.W."/>
            <person name="Choi B.J."/>
            <person name="Lee J.K."/>
            <person name="Choi D.G."/>
            <person name="Baek J.H."/>
            <person name="Bayburt H."/>
            <person name="Kim J.M."/>
            <person name="Han D.M."/>
            <person name="Kim K.H."/>
            <person name="Jeon C.O."/>
        </authorList>
    </citation>
    <scope>NUCLEOTIDE SEQUENCE [LARGE SCALE GENOMIC DNA]</scope>
    <source>
        <strain evidence="6 7">KMA01</strain>
    </source>
</reference>
<dbReference type="InterPro" id="IPR050109">
    <property type="entry name" value="HTH-type_TetR-like_transc_reg"/>
</dbReference>
<dbReference type="Pfam" id="PF16859">
    <property type="entry name" value="TetR_C_11"/>
    <property type="match status" value="1"/>
</dbReference>
<dbReference type="Pfam" id="PF00440">
    <property type="entry name" value="TetR_N"/>
    <property type="match status" value="1"/>
</dbReference>
<keyword evidence="7" id="KW-1185">Reference proteome</keyword>
<dbReference type="RefSeq" id="WP_265680760.1">
    <property type="nucleotide sequence ID" value="NZ_CP120863.1"/>
</dbReference>
<evidence type="ECO:0000256" key="1">
    <source>
        <dbReference type="ARBA" id="ARBA00023015"/>
    </source>
</evidence>
<dbReference type="InterPro" id="IPR011075">
    <property type="entry name" value="TetR_C"/>
</dbReference>
<evidence type="ECO:0000256" key="2">
    <source>
        <dbReference type="ARBA" id="ARBA00023125"/>
    </source>
</evidence>
<dbReference type="SUPFAM" id="SSF46689">
    <property type="entry name" value="Homeodomain-like"/>
    <property type="match status" value="1"/>
</dbReference>